<dbReference type="SUPFAM" id="SSF51556">
    <property type="entry name" value="Metallo-dependent hydrolases"/>
    <property type="match status" value="1"/>
</dbReference>
<dbReference type="UniPathway" id="UPA00603">
    <property type="reaction ID" value="UER00660"/>
</dbReference>
<dbReference type="OrthoDB" id="3189065at2"/>
<evidence type="ECO:0000256" key="2">
    <source>
        <dbReference type="ARBA" id="ARBA00022723"/>
    </source>
</evidence>
<dbReference type="Gene3D" id="3.20.20.140">
    <property type="entry name" value="Metal-dependent hydrolases"/>
    <property type="match status" value="1"/>
</dbReference>
<evidence type="ECO:0000256" key="1">
    <source>
        <dbReference type="ARBA" id="ARBA00001947"/>
    </source>
</evidence>
<dbReference type="InterPro" id="IPR006680">
    <property type="entry name" value="Amidohydro-rel"/>
</dbReference>
<keyword evidence="4" id="KW-0862">Zinc</keyword>
<dbReference type="EMBL" id="AP019367">
    <property type="protein sequence ID" value="BBH50407.1"/>
    <property type="molecule type" value="Genomic_DNA"/>
</dbReference>
<organism evidence="6 7">
    <name type="scientific">Parolsenella catena</name>
    <dbReference type="NCBI Taxonomy" id="2003188"/>
    <lineage>
        <taxon>Bacteria</taxon>
        <taxon>Bacillati</taxon>
        <taxon>Actinomycetota</taxon>
        <taxon>Coriobacteriia</taxon>
        <taxon>Coriobacteriales</taxon>
        <taxon>Atopobiaceae</taxon>
        <taxon>Parolsenella</taxon>
    </lineage>
</organism>
<evidence type="ECO:0000256" key="3">
    <source>
        <dbReference type="ARBA" id="ARBA00022801"/>
    </source>
</evidence>
<keyword evidence="2" id="KW-0479">Metal-binding</keyword>
<keyword evidence="3" id="KW-0378">Hydrolase</keyword>
<dbReference type="GO" id="GO:0008892">
    <property type="term" value="F:guanine deaminase activity"/>
    <property type="evidence" value="ECO:0007669"/>
    <property type="project" value="TreeGrafter"/>
</dbReference>
<dbReference type="GO" id="GO:0008270">
    <property type="term" value="F:zinc ion binding"/>
    <property type="evidence" value="ECO:0007669"/>
    <property type="project" value="TreeGrafter"/>
</dbReference>
<protein>
    <submittedName>
        <fullName evidence="6">Guanine deaminase</fullName>
    </submittedName>
</protein>
<evidence type="ECO:0000313" key="6">
    <source>
        <dbReference type="EMBL" id="BBH50407.1"/>
    </source>
</evidence>
<dbReference type="InterPro" id="IPR032466">
    <property type="entry name" value="Metal_Hydrolase"/>
</dbReference>
<dbReference type="GO" id="GO:0005829">
    <property type="term" value="C:cytosol"/>
    <property type="evidence" value="ECO:0007669"/>
    <property type="project" value="TreeGrafter"/>
</dbReference>
<dbReference type="Gene3D" id="2.30.40.10">
    <property type="entry name" value="Urease, subunit C, domain 1"/>
    <property type="match status" value="1"/>
</dbReference>
<gene>
    <name evidence="6" type="primary">guaD_2</name>
    <name evidence="6" type="ORF">Pcatena_09940</name>
</gene>
<dbReference type="Proteomes" id="UP000273154">
    <property type="component" value="Chromosome"/>
</dbReference>
<dbReference type="AlphaFoldDB" id="A0A3G9JY36"/>
<dbReference type="RefSeq" id="WP_126422207.1">
    <property type="nucleotide sequence ID" value="NZ_AP019367.1"/>
</dbReference>
<proteinExistence type="predicted"/>
<reference evidence="7" key="1">
    <citation type="submission" date="2018-11" db="EMBL/GenBank/DDBJ databases">
        <title>Comparative genomics of Parolsenella catena and Libanicoccus massiliensis: Reclassification of Libanicoccus massiliensis as Parolsenella massiliensis comb. nov.</title>
        <authorList>
            <person name="Sakamoto M."/>
            <person name="Ikeyama N."/>
            <person name="Murakami T."/>
            <person name="Mori H."/>
            <person name="Yuki M."/>
            <person name="Ohkuma M."/>
        </authorList>
    </citation>
    <scope>NUCLEOTIDE SEQUENCE [LARGE SCALE GENOMIC DNA]</scope>
    <source>
        <strain evidence="7">JCM 31932</strain>
    </source>
</reference>
<sequence>MDTNSFVLKGSVCYNTSPQEVRCVEGGYAVCVDGVSAGVFEQLPERFAALPLVDCGDQLIVPGMSDIHIHAPQYAFRGLGMDLELLDWLNTHTFPEEAHYADPSYAERAYDIFASDLRRSPTTRAVVFGTMHVEATELLMDKLEATGLATYVGKVNMDRNGGENLEEDTAQSAADTRRWLSDVADRYDRTAPIITPRFTPSVTDELMAQLADIAREQHLPVQSHLSENPSECGWVKELCPWSSCYGDAYDHFGLLGPRTVMAHCIYSDETETELLRATGTYVAHCPQSNAQLSSGIAPIRRYLDLGMNVGLGTDVAGGANLSMFRCMADAVAVSKLRWRLVDESLPALTTQEALWLATAGGGSFFGRVGSLAEGYEFDALVLDDSKIRTPRELGVWERLERYVYLAEEGGSLTRKYVSGRQIDLS</sequence>
<dbReference type="GeneID" id="88849127"/>
<dbReference type="PANTHER" id="PTHR11271:SF6">
    <property type="entry name" value="GUANINE DEAMINASE"/>
    <property type="match status" value="1"/>
</dbReference>
<dbReference type="InterPro" id="IPR051607">
    <property type="entry name" value="Metallo-dep_hydrolases"/>
</dbReference>
<feature type="domain" description="Amidohydrolase-related" evidence="5">
    <location>
        <begin position="60"/>
        <end position="404"/>
    </location>
</feature>
<evidence type="ECO:0000313" key="7">
    <source>
        <dbReference type="Proteomes" id="UP000273154"/>
    </source>
</evidence>
<dbReference type="SUPFAM" id="SSF51338">
    <property type="entry name" value="Composite domain of metallo-dependent hydrolases"/>
    <property type="match status" value="1"/>
</dbReference>
<comment type="cofactor">
    <cofactor evidence="1">
        <name>Zn(2+)</name>
        <dbReference type="ChEBI" id="CHEBI:29105"/>
    </cofactor>
</comment>
<accession>A0A3G9JY36</accession>
<dbReference type="PANTHER" id="PTHR11271">
    <property type="entry name" value="GUANINE DEAMINASE"/>
    <property type="match status" value="1"/>
</dbReference>
<dbReference type="KEGG" id="pcat:Pcatena_09940"/>
<name>A0A3G9JY36_9ACTN</name>
<evidence type="ECO:0000256" key="4">
    <source>
        <dbReference type="ARBA" id="ARBA00022833"/>
    </source>
</evidence>
<keyword evidence="7" id="KW-1185">Reference proteome</keyword>
<dbReference type="Pfam" id="PF01979">
    <property type="entry name" value="Amidohydro_1"/>
    <property type="match status" value="1"/>
</dbReference>
<evidence type="ECO:0000259" key="5">
    <source>
        <dbReference type="Pfam" id="PF01979"/>
    </source>
</evidence>
<dbReference type="InterPro" id="IPR011059">
    <property type="entry name" value="Metal-dep_hydrolase_composite"/>
</dbReference>
<dbReference type="GO" id="GO:0006147">
    <property type="term" value="P:guanine catabolic process"/>
    <property type="evidence" value="ECO:0007669"/>
    <property type="project" value="UniProtKB-UniPathway"/>
</dbReference>